<dbReference type="PANTHER" id="PTHR11927">
    <property type="entry name" value="GALACTOSIDE 2-L-FUCOSYLTRANSFERASE"/>
    <property type="match status" value="1"/>
</dbReference>
<evidence type="ECO:0000313" key="4">
    <source>
        <dbReference type="EMBL" id="ROT66940.1"/>
    </source>
</evidence>
<dbReference type="EC" id="2.4.1.-" evidence="3"/>
<comment type="pathway">
    <text evidence="3">Protein modification; protein glycosylation.</text>
</comment>
<gene>
    <name evidence="4" type="ORF">C7M84_014994</name>
</gene>
<comment type="similarity">
    <text evidence="3">Belongs to the glycosyltransferase 11 family.</text>
</comment>
<evidence type="ECO:0000256" key="2">
    <source>
        <dbReference type="ARBA" id="ARBA00022679"/>
    </source>
</evidence>
<dbReference type="Pfam" id="PF01531">
    <property type="entry name" value="Glyco_transf_11"/>
    <property type="match status" value="1"/>
</dbReference>
<keyword evidence="5" id="KW-1185">Reference proteome</keyword>
<protein>
    <recommendedName>
        <fullName evidence="3">L-Fucosyltransferase</fullName>
        <ecNumber evidence="3">2.4.1.-</ecNumber>
    </recommendedName>
</protein>
<dbReference type="PANTHER" id="PTHR11927:SF9">
    <property type="entry name" value="L-FUCOSYLTRANSFERASE"/>
    <property type="match status" value="1"/>
</dbReference>
<sequence length="119" mass="13565">MSCMSVREILADVQQKWQSQQQHCPPVLVGFHVRRTDYASHASWAFGSKLPGTTYFTRALNYYRKKFSNKVAFVAASDDMAFVRRSLVCTRMCISPQSHFRAIVRALVACSAFEEDFSS</sequence>
<dbReference type="EMBL" id="QCYY01002874">
    <property type="protein sequence ID" value="ROT66940.1"/>
    <property type="molecule type" value="Genomic_DNA"/>
</dbReference>
<keyword evidence="3" id="KW-0735">Signal-anchor</keyword>
<organism evidence="4 5">
    <name type="scientific">Penaeus vannamei</name>
    <name type="common">Whiteleg shrimp</name>
    <name type="synonym">Litopenaeus vannamei</name>
    <dbReference type="NCBI Taxonomy" id="6689"/>
    <lineage>
        <taxon>Eukaryota</taxon>
        <taxon>Metazoa</taxon>
        <taxon>Ecdysozoa</taxon>
        <taxon>Arthropoda</taxon>
        <taxon>Crustacea</taxon>
        <taxon>Multicrustacea</taxon>
        <taxon>Malacostraca</taxon>
        <taxon>Eumalacostraca</taxon>
        <taxon>Eucarida</taxon>
        <taxon>Decapoda</taxon>
        <taxon>Dendrobranchiata</taxon>
        <taxon>Penaeoidea</taxon>
        <taxon>Penaeidae</taxon>
        <taxon>Penaeus</taxon>
    </lineage>
</organism>
<dbReference type="Proteomes" id="UP000283509">
    <property type="component" value="Unassembled WGS sequence"/>
</dbReference>
<accession>A0A423SRV2</accession>
<dbReference type="GO" id="GO:0005975">
    <property type="term" value="P:carbohydrate metabolic process"/>
    <property type="evidence" value="ECO:0007669"/>
    <property type="project" value="InterPro"/>
</dbReference>
<evidence type="ECO:0000256" key="1">
    <source>
        <dbReference type="ARBA" id="ARBA00022676"/>
    </source>
</evidence>
<name>A0A423SRV2_PENVA</name>
<keyword evidence="3" id="KW-0325">Glycoprotein</keyword>
<reference evidence="4 5" key="2">
    <citation type="submission" date="2019-01" db="EMBL/GenBank/DDBJ databases">
        <title>The decoding of complex shrimp genome reveals the adaptation for benthos swimmer, frequently molting mechanism and breeding impact on genome.</title>
        <authorList>
            <person name="Sun Y."/>
            <person name="Gao Y."/>
            <person name="Yu Y."/>
        </authorList>
    </citation>
    <scope>NUCLEOTIDE SEQUENCE [LARGE SCALE GENOMIC DNA]</scope>
    <source>
        <tissue evidence="4">Muscle</tissue>
    </source>
</reference>
<comment type="subcellular location">
    <subcellularLocation>
        <location evidence="3">Golgi apparatus</location>
        <location evidence="3">Golgi stack membrane</location>
        <topology evidence="3">Single-pass type II membrane protein</topology>
    </subcellularLocation>
</comment>
<evidence type="ECO:0000313" key="5">
    <source>
        <dbReference type="Proteomes" id="UP000283509"/>
    </source>
</evidence>
<evidence type="ECO:0000256" key="3">
    <source>
        <dbReference type="RuleBase" id="RU363129"/>
    </source>
</evidence>
<comment type="caution">
    <text evidence="4">The sequence shown here is derived from an EMBL/GenBank/DDBJ whole genome shotgun (WGS) entry which is preliminary data.</text>
</comment>
<dbReference type="AlphaFoldDB" id="A0A423SRV2"/>
<proteinExistence type="inferred from homology"/>
<keyword evidence="3" id="KW-0812">Transmembrane</keyword>
<dbReference type="GO" id="GO:0008107">
    <property type="term" value="F:galactoside 2-alpha-L-fucosyltransferase activity"/>
    <property type="evidence" value="ECO:0007669"/>
    <property type="project" value="InterPro"/>
</dbReference>
<keyword evidence="3" id="KW-0333">Golgi apparatus</keyword>
<keyword evidence="1 3" id="KW-0328">Glycosyltransferase</keyword>
<dbReference type="OrthoDB" id="10010525at2759"/>
<keyword evidence="2 3" id="KW-0808">Transferase</keyword>
<reference evidence="4 5" key="1">
    <citation type="submission" date="2018-04" db="EMBL/GenBank/DDBJ databases">
        <authorList>
            <person name="Zhang X."/>
            <person name="Yuan J."/>
            <person name="Li F."/>
            <person name="Xiang J."/>
        </authorList>
    </citation>
    <scope>NUCLEOTIDE SEQUENCE [LARGE SCALE GENOMIC DNA]</scope>
    <source>
        <tissue evidence="4">Muscle</tissue>
    </source>
</reference>
<dbReference type="GO" id="GO:0032580">
    <property type="term" value="C:Golgi cisterna membrane"/>
    <property type="evidence" value="ECO:0007669"/>
    <property type="project" value="UniProtKB-SubCell"/>
</dbReference>
<dbReference type="InterPro" id="IPR002516">
    <property type="entry name" value="Glyco_trans_11"/>
</dbReference>